<gene>
    <name evidence="3" type="ORF">L211DRAFT_257269</name>
</gene>
<feature type="domain" description="Ubiquitin 3 binding protein But2 C-terminal" evidence="2">
    <location>
        <begin position="36"/>
        <end position="162"/>
    </location>
</feature>
<dbReference type="PANTHER" id="PTHR39613:SF1">
    <property type="entry name" value="ANCHORED CELL WALL PROTEIN, PUTATIVE (AFU_ORTHOLOGUE AFUA_4G08960)-RELATED"/>
    <property type="match status" value="1"/>
</dbReference>
<evidence type="ECO:0000313" key="3">
    <source>
        <dbReference type="EMBL" id="RPB29095.1"/>
    </source>
</evidence>
<evidence type="ECO:0000313" key="4">
    <source>
        <dbReference type="Proteomes" id="UP000267821"/>
    </source>
</evidence>
<name>A0A3N4MLX2_9PEZI</name>
<dbReference type="PANTHER" id="PTHR39613">
    <property type="entry name" value="ANCHORED CELL WALL PROTEIN, PUTATIVE (AFU_ORTHOLOGUE AFUA_4G08960)-RELATED"/>
    <property type="match status" value="1"/>
</dbReference>
<keyword evidence="1" id="KW-0732">Signal</keyword>
<dbReference type="InterPro" id="IPR018620">
    <property type="entry name" value="Ubiquitin3-bd_protein_But2_C"/>
</dbReference>
<dbReference type="OrthoDB" id="5366654at2759"/>
<sequence length="183" mass="19285">MQLLPTFTTFLLILASSATASPTPVVSAKRTCTTVYPTLQVPVDSSAPDRVYGSSSEVTVWKNSSGNRNMLFKFDIPIGSSNCKLKFHAVANPPIAISGTITINAYSLTSTFVSSTSWNSKPARAGLAGTADISVSNTAPTEQTVVTQMCNSGTINYELEAPTMGSIGLTSDANNGFYMTYGC</sequence>
<evidence type="ECO:0000256" key="1">
    <source>
        <dbReference type="SAM" id="SignalP"/>
    </source>
</evidence>
<protein>
    <recommendedName>
        <fullName evidence="2">Ubiquitin 3 binding protein But2 C-terminal domain-containing protein</fullName>
    </recommendedName>
</protein>
<dbReference type="Pfam" id="PF09792">
    <property type="entry name" value="But2"/>
    <property type="match status" value="1"/>
</dbReference>
<proteinExistence type="predicted"/>
<dbReference type="AlphaFoldDB" id="A0A3N4MLX2"/>
<accession>A0A3N4MLX2</accession>
<evidence type="ECO:0000259" key="2">
    <source>
        <dbReference type="Pfam" id="PF09792"/>
    </source>
</evidence>
<feature type="chain" id="PRO_5018293665" description="Ubiquitin 3 binding protein But2 C-terminal domain-containing protein" evidence="1">
    <location>
        <begin position="21"/>
        <end position="183"/>
    </location>
</feature>
<organism evidence="3 4">
    <name type="scientific">Terfezia boudieri ATCC MYA-4762</name>
    <dbReference type="NCBI Taxonomy" id="1051890"/>
    <lineage>
        <taxon>Eukaryota</taxon>
        <taxon>Fungi</taxon>
        <taxon>Dikarya</taxon>
        <taxon>Ascomycota</taxon>
        <taxon>Pezizomycotina</taxon>
        <taxon>Pezizomycetes</taxon>
        <taxon>Pezizales</taxon>
        <taxon>Pezizaceae</taxon>
        <taxon>Terfezia</taxon>
    </lineage>
</organism>
<feature type="signal peptide" evidence="1">
    <location>
        <begin position="1"/>
        <end position="20"/>
    </location>
</feature>
<dbReference type="InParanoid" id="A0A3N4MLX2"/>
<dbReference type="Proteomes" id="UP000267821">
    <property type="component" value="Unassembled WGS sequence"/>
</dbReference>
<reference evidence="3 4" key="1">
    <citation type="journal article" date="2018" name="Nat. Ecol. Evol.">
        <title>Pezizomycetes genomes reveal the molecular basis of ectomycorrhizal truffle lifestyle.</title>
        <authorList>
            <person name="Murat C."/>
            <person name="Payen T."/>
            <person name="Noel B."/>
            <person name="Kuo A."/>
            <person name="Morin E."/>
            <person name="Chen J."/>
            <person name="Kohler A."/>
            <person name="Krizsan K."/>
            <person name="Balestrini R."/>
            <person name="Da Silva C."/>
            <person name="Montanini B."/>
            <person name="Hainaut M."/>
            <person name="Levati E."/>
            <person name="Barry K.W."/>
            <person name="Belfiori B."/>
            <person name="Cichocki N."/>
            <person name="Clum A."/>
            <person name="Dockter R.B."/>
            <person name="Fauchery L."/>
            <person name="Guy J."/>
            <person name="Iotti M."/>
            <person name="Le Tacon F."/>
            <person name="Lindquist E.A."/>
            <person name="Lipzen A."/>
            <person name="Malagnac F."/>
            <person name="Mello A."/>
            <person name="Molinier V."/>
            <person name="Miyauchi S."/>
            <person name="Poulain J."/>
            <person name="Riccioni C."/>
            <person name="Rubini A."/>
            <person name="Sitrit Y."/>
            <person name="Splivallo R."/>
            <person name="Traeger S."/>
            <person name="Wang M."/>
            <person name="Zifcakova L."/>
            <person name="Wipf D."/>
            <person name="Zambonelli A."/>
            <person name="Paolocci F."/>
            <person name="Nowrousian M."/>
            <person name="Ottonello S."/>
            <person name="Baldrian P."/>
            <person name="Spatafora J.W."/>
            <person name="Henrissat B."/>
            <person name="Nagy L.G."/>
            <person name="Aury J.M."/>
            <person name="Wincker P."/>
            <person name="Grigoriev I.V."/>
            <person name="Bonfante P."/>
            <person name="Martin F.M."/>
        </authorList>
    </citation>
    <scope>NUCLEOTIDE SEQUENCE [LARGE SCALE GENOMIC DNA]</scope>
    <source>
        <strain evidence="3 4">ATCC MYA-4762</strain>
    </source>
</reference>
<dbReference type="STRING" id="1051890.A0A3N4MLX2"/>
<dbReference type="GO" id="GO:0005576">
    <property type="term" value="C:extracellular region"/>
    <property type="evidence" value="ECO:0007669"/>
    <property type="project" value="UniProtKB-SubCell"/>
</dbReference>
<keyword evidence="4" id="KW-1185">Reference proteome</keyword>
<dbReference type="EMBL" id="ML121528">
    <property type="protein sequence ID" value="RPB29095.1"/>
    <property type="molecule type" value="Genomic_DNA"/>
</dbReference>